<organism evidence="3 5">
    <name type="scientific">Edwardsiella hoshinae</name>
    <dbReference type="NCBI Taxonomy" id="93378"/>
    <lineage>
        <taxon>Bacteria</taxon>
        <taxon>Pseudomonadati</taxon>
        <taxon>Pseudomonadota</taxon>
        <taxon>Gammaproteobacteria</taxon>
        <taxon>Enterobacterales</taxon>
        <taxon>Hafniaceae</taxon>
        <taxon>Edwardsiella</taxon>
    </lineage>
</organism>
<evidence type="ECO:0000256" key="1">
    <source>
        <dbReference type="SAM" id="Phobius"/>
    </source>
</evidence>
<dbReference type="STRING" id="93378.A9798_03830"/>
<evidence type="ECO:0000313" key="5">
    <source>
        <dbReference type="Proteomes" id="UP000255248"/>
    </source>
</evidence>
<keyword evidence="1" id="KW-1133">Transmembrane helix</keyword>
<dbReference type="Proteomes" id="UP000175893">
    <property type="component" value="Chromosome"/>
</dbReference>
<keyword evidence="4" id="KW-1185">Reference proteome</keyword>
<dbReference type="RefSeq" id="WP_024523133.1">
    <property type="nucleotide sequence ID" value="NZ_CP016043.1"/>
</dbReference>
<sequence length="78" mass="8958">MSQKNRQVRFILLFIIFFIVLIAVGNIIVKRRISPQLVETEVRNIKLTAEAQSIIKAQITREPAQQRAISESVRSLPQ</sequence>
<feature type="transmembrane region" description="Helical" evidence="1">
    <location>
        <begin position="12"/>
        <end position="29"/>
    </location>
</feature>
<evidence type="ECO:0000313" key="2">
    <source>
        <dbReference type="EMBL" id="AOV96162.1"/>
    </source>
</evidence>
<keyword evidence="1" id="KW-0472">Membrane</keyword>
<dbReference type="EMBL" id="UFXZ01000001">
    <property type="protein sequence ID" value="STC85428.1"/>
    <property type="molecule type" value="Genomic_DNA"/>
</dbReference>
<dbReference type="KEGG" id="eho:A9798_03830"/>
<proteinExistence type="predicted"/>
<dbReference type="EMBL" id="CP016043">
    <property type="protein sequence ID" value="AOV96162.1"/>
    <property type="molecule type" value="Genomic_DNA"/>
</dbReference>
<evidence type="ECO:0000313" key="4">
    <source>
        <dbReference type="Proteomes" id="UP000175893"/>
    </source>
</evidence>
<protein>
    <submittedName>
        <fullName evidence="3">Uncharacterized protein</fullName>
    </submittedName>
</protein>
<name>A0A376DAF4_9GAMM</name>
<evidence type="ECO:0000313" key="3">
    <source>
        <dbReference type="EMBL" id="STC85428.1"/>
    </source>
</evidence>
<keyword evidence="1" id="KW-0812">Transmembrane</keyword>
<gene>
    <name evidence="2" type="ORF">A9798_03830</name>
    <name evidence="3" type="ORF">NCTC12121_00839</name>
</gene>
<reference evidence="2 4" key="1">
    <citation type="submission" date="2016-06" db="EMBL/GenBank/DDBJ databases">
        <title>Complete genome sequence of Edwardsiella hoshinae ATCC 35051.</title>
        <authorList>
            <person name="Reichley S.R."/>
            <person name="Waldbieser G.C."/>
            <person name="Lawrence M.L."/>
            <person name="Griffin M.J."/>
        </authorList>
    </citation>
    <scope>NUCLEOTIDE SEQUENCE [LARGE SCALE GENOMIC DNA]</scope>
    <source>
        <strain evidence="2 4">ATCC 35051</strain>
    </source>
</reference>
<reference evidence="3 5" key="2">
    <citation type="submission" date="2018-06" db="EMBL/GenBank/DDBJ databases">
        <authorList>
            <consortium name="Pathogen Informatics"/>
            <person name="Doyle S."/>
        </authorList>
    </citation>
    <scope>NUCLEOTIDE SEQUENCE [LARGE SCALE GENOMIC DNA]</scope>
    <source>
        <strain evidence="3 5">NCTC12121</strain>
    </source>
</reference>
<dbReference type="AlphaFoldDB" id="A0A376DAF4"/>
<dbReference type="Proteomes" id="UP000255248">
    <property type="component" value="Unassembled WGS sequence"/>
</dbReference>
<accession>A0A376DAF4</accession>